<feature type="chain" id="PRO_5046878178" description="Lipoprotein" evidence="1">
    <location>
        <begin position="20"/>
        <end position="501"/>
    </location>
</feature>
<evidence type="ECO:0000313" key="3">
    <source>
        <dbReference type="Proteomes" id="UP000256345"/>
    </source>
</evidence>
<reference evidence="2 3" key="1">
    <citation type="submission" date="2018-08" db="EMBL/GenBank/DDBJ databases">
        <title>Genomic Encyclopedia of Archaeal and Bacterial Type Strains, Phase II (KMG-II): from individual species to whole genera.</title>
        <authorList>
            <person name="Goeker M."/>
        </authorList>
    </citation>
    <scope>NUCLEOTIDE SEQUENCE [LARGE SCALE GENOMIC DNA]</scope>
    <source>
        <strain evidence="2 3">DSM 2261</strain>
    </source>
</reference>
<dbReference type="RefSeq" id="WP_053066993.1">
    <property type="nucleotide sequence ID" value="NZ_CP011509.1"/>
</dbReference>
<dbReference type="EMBL" id="QUMU01000010">
    <property type="protein sequence ID" value="REG27310.1"/>
    <property type="molecule type" value="Genomic_DNA"/>
</dbReference>
<evidence type="ECO:0000256" key="1">
    <source>
        <dbReference type="SAM" id="SignalP"/>
    </source>
</evidence>
<dbReference type="PROSITE" id="PS51257">
    <property type="entry name" value="PROKAR_LIPOPROTEIN"/>
    <property type="match status" value="1"/>
</dbReference>
<organism evidence="2 3">
    <name type="scientific">Archangium gephyra</name>
    <dbReference type="NCBI Taxonomy" id="48"/>
    <lineage>
        <taxon>Bacteria</taxon>
        <taxon>Pseudomonadati</taxon>
        <taxon>Myxococcota</taxon>
        <taxon>Myxococcia</taxon>
        <taxon>Myxococcales</taxon>
        <taxon>Cystobacterineae</taxon>
        <taxon>Archangiaceae</taxon>
        <taxon>Archangium</taxon>
    </lineage>
</organism>
<feature type="signal peptide" evidence="1">
    <location>
        <begin position="1"/>
        <end position="19"/>
    </location>
</feature>
<name>A0ABX9JUQ7_9BACT</name>
<keyword evidence="1" id="KW-0732">Signal</keyword>
<evidence type="ECO:0008006" key="4">
    <source>
        <dbReference type="Google" id="ProtNLM"/>
    </source>
</evidence>
<comment type="caution">
    <text evidence="2">The sequence shown here is derived from an EMBL/GenBank/DDBJ whole genome shotgun (WGS) entry which is preliminary data.</text>
</comment>
<dbReference type="Proteomes" id="UP000256345">
    <property type="component" value="Unassembled WGS sequence"/>
</dbReference>
<sequence>MKKCLLFVGLSLAACSPNAVETEPAQSIAPPVSRERRDELKIVFGKAFATALADSPSLRKLLKDEALAKFDNDYDVLYHLIKDRPLADGQTVRELLLGYFESEEQLSNVERELPLLTIFVPELPRKSFSALSWDTDTQIPAVGITSYKTNDVTLVDHNGEERIIEAGLIPAFPVVVIKENERVIQVANSNPNTLAKGRVPQASGTPSFAFLADCFDGSRAADKSAARLTRSPDLKLLRAYNLYLSTDGWHRDYIYYNISPTQPRGAFSYAYQEHIRSFKMAGDPATAFSKIADQTGEPRLVSITPEPNSGWTGGAFEFKVRVLLNAKNGLGQELVTYFSALPDELFDLTYDEVVWYYYKPRITGLKTKSLTLPLFAWDLNDYASSIKIEVEEVDITETIVQSESRTVKFATNFAIDPAVGFLQKIGLKFGASLEETRTETTQRTYTLGNDILGAVIVNFADNVLVGPVTVDPIFLPPMLYWSSREYSTGWYSISVEPTRVQ</sequence>
<accession>A0ABX9JUQ7</accession>
<gene>
    <name evidence="2" type="ORF">ATI61_110317</name>
</gene>
<proteinExistence type="predicted"/>
<evidence type="ECO:0000313" key="2">
    <source>
        <dbReference type="EMBL" id="REG27310.1"/>
    </source>
</evidence>
<keyword evidence="3" id="KW-1185">Reference proteome</keyword>
<protein>
    <recommendedName>
        <fullName evidence="4">Lipoprotein</fullName>
    </recommendedName>
</protein>